<dbReference type="InterPro" id="IPR011006">
    <property type="entry name" value="CheY-like_superfamily"/>
</dbReference>
<dbReference type="Proteomes" id="UP000306697">
    <property type="component" value="Unassembled WGS sequence"/>
</dbReference>
<reference evidence="9 15" key="4">
    <citation type="submission" date="2020-05" db="EMBL/GenBank/DDBJ databases">
        <title>Draft Genome Sequence of Bifidobacterium longum subsp. Infantis BI-G201, a Commercialization Strain.</title>
        <authorList>
            <person name="Song J."/>
            <person name="Xu Y."/>
            <person name="Han D."/>
            <person name="Teng Q."/>
            <person name="Jiang D."/>
            <person name="Liu Q."/>
        </authorList>
    </citation>
    <scope>NUCLEOTIDE SEQUENCE [LARGE SCALE GENOMIC DNA]</scope>
    <source>
        <strain evidence="9 15">BI-G201</strain>
    </source>
</reference>
<dbReference type="PROSITE" id="PS50110">
    <property type="entry name" value="RESPONSE_REGULATORY"/>
    <property type="match status" value="1"/>
</dbReference>
<evidence type="ECO:0000259" key="7">
    <source>
        <dbReference type="PROSITE" id="PS50110"/>
    </source>
</evidence>
<keyword evidence="3" id="KW-0238">DNA-binding</keyword>
<dbReference type="PANTHER" id="PTHR43214:SF24">
    <property type="entry name" value="TRANSCRIPTIONAL REGULATORY PROTEIN NARL-RELATED"/>
    <property type="match status" value="1"/>
</dbReference>
<proteinExistence type="predicted"/>
<dbReference type="Pfam" id="PF00196">
    <property type="entry name" value="GerE"/>
    <property type="match status" value="1"/>
</dbReference>
<dbReference type="InterPro" id="IPR000792">
    <property type="entry name" value="Tscrpt_reg_LuxR_C"/>
</dbReference>
<keyword evidence="2" id="KW-0805">Transcription regulation</keyword>
<evidence type="ECO:0000256" key="2">
    <source>
        <dbReference type="ARBA" id="ARBA00023015"/>
    </source>
</evidence>
<gene>
    <name evidence="11" type="primary">vraR_1</name>
    <name evidence="8" type="synonym">vraR_2</name>
    <name evidence="8" type="ORF">BLIC_c00541</name>
    <name evidence="11" type="ORF">BLJG463_01012</name>
    <name evidence="10" type="ORF">E6L38_04620</name>
    <name evidence="9" type="ORF">HNS28_10950</name>
</gene>
<dbReference type="Proteomes" id="UP000551316">
    <property type="component" value="Unassembled WGS sequence"/>
</dbReference>
<dbReference type="EMBL" id="SSWL01000006">
    <property type="protein sequence ID" value="THJ29681.1"/>
    <property type="molecule type" value="Genomic_DNA"/>
</dbReference>
<organism evidence="10 13">
    <name type="scientific">Bifidobacterium longum subsp. infantis</name>
    <dbReference type="NCBI Taxonomy" id="1682"/>
    <lineage>
        <taxon>Bacteria</taxon>
        <taxon>Bacillati</taxon>
        <taxon>Actinomycetota</taxon>
        <taxon>Actinomycetes</taxon>
        <taxon>Bifidobacteriales</taxon>
        <taxon>Bifidobacteriaceae</taxon>
        <taxon>Bifidobacterium</taxon>
    </lineage>
</organism>
<reference evidence="8 12" key="1">
    <citation type="submission" date="2014-09" db="EMBL/GenBank/DDBJ databases">
        <authorList>
            <person name="Bertelli C."/>
        </authorList>
    </citation>
    <scope>NUCLEOTIDE SEQUENCE [LARGE SCALE GENOMIC DNA]</scope>
    <source>
        <strain evidence="8 12">BIC1401111250</strain>
    </source>
</reference>
<feature type="domain" description="HTH luxR-type" evidence="6">
    <location>
        <begin position="156"/>
        <end position="221"/>
    </location>
</feature>
<evidence type="ECO:0000313" key="12">
    <source>
        <dbReference type="Proteomes" id="UP000043107"/>
    </source>
</evidence>
<dbReference type="SMART" id="SM00448">
    <property type="entry name" value="REC"/>
    <property type="match status" value="1"/>
</dbReference>
<evidence type="ECO:0000256" key="1">
    <source>
        <dbReference type="ARBA" id="ARBA00022553"/>
    </source>
</evidence>
<dbReference type="GO" id="GO:0000160">
    <property type="term" value="P:phosphorelay signal transduction system"/>
    <property type="evidence" value="ECO:0007669"/>
    <property type="project" value="InterPro"/>
</dbReference>
<dbReference type="Proteomes" id="UP000043107">
    <property type="component" value="Unassembled WGS sequence"/>
</dbReference>
<dbReference type="SUPFAM" id="SSF46894">
    <property type="entry name" value="C-terminal effector domain of the bipartite response regulators"/>
    <property type="match status" value="1"/>
</dbReference>
<dbReference type="CDD" id="cd17535">
    <property type="entry name" value="REC_NarL-like"/>
    <property type="match status" value="1"/>
</dbReference>
<reference evidence="10 13" key="2">
    <citation type="submission" date="2019-04" db="EMBL/GenBank/DDBJ databases">
        <title>Genome Announcement To Ensure Probiotic Safety of Bifidobacterium longum subsp infantis UBBI-01.</title>
        <authorList>
            <person name="Sulthana A."/>
            <person name="Lakshmi S.G."/>
            <person name="Madempudi R.S."/>
        </authorList>
    </citation>
    <scope>NUCLEOTIDE SEQUENCE [LARGE SCALE GENOMIC DNA]</scope>
    <source>
        <strain evidence="10 13">UBBI-01</strain>
    </source>
</reference>
<sequence length="247" mass="27213">MTNIMLVDDLQYARLGYKLMLGKASDIAIVAQAGDGRQAIAEIERLESAGGPLPDVVLMDVRMPVMDGITATREITRRWPAIHVLILTTYDEDDYAYGGLDAGASGFLLKDASAAAVKDAIHAVANGDAVVTPRITRQILEHGMPRPTAGREQQKLRDSFAALPPRQREICTLIAEGMTNEEIARKLVLEPATIRRTISRILFTLQLHDRTQIAVSWLKSHASQQAMSMVRTRRYVSSSADNPLQTH</sequence>
<evidence type="ECO:0000313" key="13">
    <source>
        <dbReference type="Proteomes" id="UP000306697"/>
    </source>
</evidence>
<evidence type="ECO:0000256" key="4">
    <source>
        <dbReference type="ARBA" id="ARBA00023163"/>
    </source>
</evidence>
<dbReference type="Gene3D" id="3.40.50.2300">
    <property type="match status" value="1"/>
</dbReference>
<dbReference type="InterPro" id="IPR039420">
    <property type="entry name" value="WalR-like"/>
</dbReference>
<evidence type="ECO:0000313" key="8">
    <source>
        <dbReference type="EMBL" id="CEE99027.1"/>
    </source>
</evidence>
<dbReference type="EMBL" id="CABHNT010000021">
    <property type="protein sequence ID" value="VUX32050.1"/>
    <property type="molecule type" value="Genomic_DNA"/>
</dbReference>
<dbReference type="InterPro" id="IPR001789">
    <property type="entry name" value="Sig_transdc_resp-reg_receiver"/>
</dbReference>
<dbReference type="PRINTS" id="PR00038">
    <property type="entry name" value="HTHLUXR"/>
</dbReference>
<dbReference type="Proteomes" id="UP000345266">
    <property type="component" value="Unassembled WGS sequence"/>
</dbReference>
<accession>A0A4V4N6J3</accession>
<dbReference type="SUPFAM" id="SSF52172">
    <property type="entry name" value="CheY-like"/>
    <property type="match status" value="1"/>
</dbReference>
<dbReference type="EMBL" id="JABNND010000034">
    <property type="protein sequence ID" value="NQX51903.1"/>
    <property type="molecule type" value="Genomic_DNA"/>
</dbReference>
<name>A0A4V4N6J3_BIFLI</name>
<evidence type="ECO:0000313" key="11">
    <source>
        <dbReference type="EMBL" id="VUX32050.1"/>
    </source>
</evidence>
<feature type="domain" description="Response regulatory" evidence="7">
    <location>
        <begin position="3"/>
        <end position="125"/>
    </location>
</feature>
<evidence type="ECO:0000313" key="10">
    <source>
        <dbReference type="EMBL" id="THJ29681.1"/>
    </source>
</evidence>
<evidence type="ECO:0000313" key="15">
    <source>
        <dbReference type="Proteomes" id="UP000551316"/>
    </source>
</evidence>
<evidence type="ECO:0000256" key="3">
    <source>
        <dbReference type="ARBA" id="ARBA00023125"/>
    </source>
</evidence>
<dbReference type="InterPro" id="IPR016032">
    <property type="entry name" value="Sig_transdc_resp-reg_C-effctor"/>
</dbReference>
<dbReference type="GO" id="GO:0006355">
    <property type="term" value="P:regulation of DNA-templated transcription"/>
    <property type="evidence" value="ECO:0007669"/>
    <property type="project" value="InterPro"/>
</dbReference>
<evidence type="ECO:0000259" key="6">
    <source>
        <dbReference type="PROSITE" id="PS50043"/>
    </source>
</evidence>
<evidence type="ECO:0000313" key="9">
    <source>
        <dbReference type="EMBL" id="NQX51903.1"/>
    </source>
</evidence>
<keyword evidence="1 5" id="KW-0597">Phosphoprotein</keyword>
<protein>
    <submittedName>
        <fullName evidence="8">Response regulator protein VraR</fullName>
    </submittedName>
    <submittedName>
        <fullName evidence="10">Response regulator transcription factor</fullName>
    </submittedName>
</protein>
<dbReference type="PROSITE" id="PS50043">
    <property type="entry name" value="HTH_LUXR_2"/>
    <property type="match status" value="1"/>
</dbReference>
<evidence type="ECO:0000313" key="14">
    <source>
        <dbReference type="Proteomes" id="UP000345266"/>
    </source>
</evidence>
<keyword evidence="4" id="KW-0804">Transcription</keyword>
<dbReference type="RefSeq" id="WP_012576883.1">
    <property type="nucleotide sequence ID" value="NZ_BCYG01000057.1"/>
</dbReference>
<reference evidence="11 14" key="3">
    <citation type="submission" date="2019-07" db="EMBL/GenBank/DDBJ databases">
        <authorList>
            <person name="Hibberd C M."/>
            <person name="Gehrig L. J."/>
            <person name="Chang H.-W."/>
            <person name="Venkatesh S."/>
        </authorList>
    </citation>
    <scope>NUCLEOTIDE SEQUENCE [LARGE SCALE GENOMIC DNA]</scope>
    <source>
        <strain evidence="11">Bifidobacterium_longum_subsp_infantis_JG_Bg463</strain>
    </source>
</reference>
<dbReference type="PANTHER" id="PTHR43214">
    <property type="entry name" value="TWO-COMPONENT RESPONSE REGULATOR"/>
    <property type="match status" value="1"/>
</dbReference>
<dbReference type="SMART" id="SM00421">
    <property type="entry name" value="HTH_LUXR"/>
    <property type="match status" value="1"/>
</dbReference>
<dbReference type="GO" id="GO:0003677">
    <property type="term" value="F:DNA binding"/>
    <property type="evidence" value="ECO:0007669"/>
    <property type="project" value="UniProtKB-KW"/>
</dbReference>
<dbReference type="InterPro" id="IPR058245">
    <property type="entry name" value="NreC/VraR/RcsB-like_REC"/>
</dbReference>
<dbReference type="AlphaFoldDB" id="A0A4V4N6J3"/>
<dbReference type="EMBL" id="CCWP01000013">
    <property type="protein sequence ID" value="CEE99027.1"/>
    <property type="molecule type" value="Genomic_DNA"/>
</dbReference>
<keyword evidence="12" id="KW-1185">Reference proteome</keyword>
<feature type="modified residue" description="4-aspartylphosphate" evidence="5">
    <location>
        <position position="60"/>
    </location>
</feature>
<evidence type="ECO:0000256" key="5">
    <source>
        <dbReference type="PROSITE-ProRule" id="PRU00169"/>
    </source>
</evidence>
<dbReference type="Pfam" id="PF00072">
    <property type="entry name" value="Response_reg"/>
    <property type="match status" value="1"/>
</dbReference>